<dbReference type="GO" id="GO:0005886">
    <property type="term" value="C:plasma membrane"/>
    <property type="evidence" value="ECO:0007669"/>
    <property type="project" value="UniProtKB-SubCell"/>
</dbReference>
<protein>
    <recommendedName>
        <fullName evidence="6">Peptidoglycan glycosyltransferase MrdB</fullName>
        <shortName evidence="6">PGT</shortName>
        <ecNumber evidence="6">2.4.99.28</ecNumber>
    </recommendedName>
    <alternativeName>
        <fullName evidence="6">Cell elongation protein RodA</fullName>
    </alternativeName>
    <alternativeName>
        <fullName evidence="6">Cell wall polymerase</fullName>
    </alternativeName>
    <alternativeName>
        <fullName evidence="6">Peptidoglycan polymerase</fullName>
        <shortName evidence="6">PG polymerase</shortName>
    </alternativeName>
</protein>
<evidence type="ECO:0000256" key="3">
    <source>
        <dbReference type="ARBA" id="ARBA00022960"/>
    </source>
</evidence>
<evidence type="ECO:0000256" key="1">
    <source>
        <dbReference type="ARBA" id="ARBA00004141"/>
    </source>
</evidence>
<dbReference type="RefSeq" id="WP_079550311.1">
    <property type="nucleotide sequence ID" value="NZ_LT670847.1"/>
</dbReference>
<keyword evidence="3 6" id="KW-0133">Cell shape</keyword>
<feature type="transmembrane region" description="Helical" evidence="6">
    <location>
        <begin position="68"/>
        <end position="86"/>
    </location>
</feature>
<keyword evidence="6" id="KW-0961">Cell wall biogenesis/degradation</keyword>
<evidence type="ECO:0000256" key="4">
    <source>
        <dbReference type="ARBA" id="ARBA00022989"/>
    </source>
</evidence>
<keyword evidence="4 6" id="KW-1133">Transmembrane helix</keyword>
<comment type="catalytic activity">
    <reaction evidence="6">
        <text>[GlcNAc-(1-&gt;4)-Mur2Ac(oyl-L-Ala-gamma-D-Glu-L-Lys-D-Ala-D-Ala)](n)-di-trans,octa-cis-undecaprenyl diphosphate + beta-D-GlcNAc-(1-&gt;4)-Mur2Ac(oyl-L-Ala-gamma-D-Glu-L-Lys-D-Ala-D-Ala)-di-trans,octa-cis-undecaprenyl diphosphate = [GlcNAc-(1-&gt;4)-Mur2Ac(oyl-L-Ala-gamma-D-Glu-L-Lys-D-Ala-D-Ala)](n+1)-di-trans,octa-cis-undecaprenyl diphosphate + di-trans,octa-cis-undecaprenyl diphosphate + H(+)</text>
        <dbReference type="Rhea" id="RHEA:23708"/>
        <dbReference type="Rhea" id="RHEA-COMP:9602"/>
        <dbReference type="Rhea" id="RHEA-COMP:9603"/>
        <dbReference type="ChEBI" id="CHEBI:15378"/>
        <dbReference type="ChEBI" id="CHEBI:58405"/>
        <dbReference type="ChEBI" id="CHEBI:60033"/>
        <dbReference type="ChEBI" id="CHEBI:78435"/>
        <dbReference type="EC" id="2.4.99.28"/>
    </reaction>
</comment>
<keyword evidence="6" id="KW-1003">Cell membrane</keyword>
<dbReference type="GO" id="GO:0015648">
    <property type="term" value="F:lipid-linked peptidoglycan transporter activity"/>
    <property type="evidence" value="ECO:0007669"/>
    <property type="project" value="TreeGrafter"/>
</dbReference>
<proteinExistence type="inferred from homology"/>
<dbReference type="GO" id="GO:0071555">
    <property type="term" value="P:cell wall organization"/>
    <property type="evidence" value="ECO:0007669"/>
    <property type="project" value="UniProtKB-KW"/>
</dbReference>
<feature type="transmembrane region" description="Helical" evidence="6">
    <location>
        <begin position="356"/>
        <end position="377"/>
    </location>
</feature>
<evidence type="ECO:0000256" key="6">
    <source>
        <dbReference type="HAMAP-Rule" id="MF_02079"/>
    </source>
</evidence>
<dbReference type="Proteomes" id="UP000190911">
    <property type="component" value="Chromosome I"/>
</dbReference>
<keyword evidence="2 6" id="KW-0812">Transmembrane</keyword>
<reference evidence="7 8" key="1">
    <citation type="submission" date="2016-11" db="EMBL/GenBank/DDBJ databases">
        <authorList>
            <person name="Jaros S."/>
            <person name="Januszkiewicz K."/>
            <person name="Wedrychowicz H."/>
        </authorList>
    </citation>
    <scope>NUCLEOTIDE SEQUENCE [LARGE SCALE GENOMIC DNA]</scope>
    <source>
        <strain evidence="7 8">ACAM 12</strain>
    </source>
</reference>
<keyword evidence="6" id="KW-0808">Transferase</keyword>
<dbReference type="GO" id="GO:0032153">
    <property type="term" value="C:cell division site"/>
    <property type="evidence" value="ECO:0007669"/>
    <property type="project" value="TreeGrafter"/>
</dbReference>
<evidence type="ECO:0000256" key="2">
    <source>
        <dbReference type="ARBA" id="ARBA00022692"/>
    </source>
</evidence>
<accession>A0A1M7E8Z8</accession>
<dbReference type="UniPathway" id="UPA00219"/>
<evidence type="ECO:0000256" key="5">
    <source>
        <dbReference type="ARBA" id="ARBA00023136"/>
    </source>
</evidence>
<gene>
    <name evidence="6" type="primary">mrdB</name>
    <name evidence="6" type="synonym">rodA</name>
    <name evidence="7" type="ORF">SAMN05878437_0056</name>
</gene>
<comment type="subcellular location">
    <subcellularLocation>
        <location evidence="6">Cell inner membrane</location>
        <topology evidence="6">Multi-pass membrane protein</topology>
    </subcellularLocation>
    <subcellularLocation>
        <location evidence="1">Membrane</location>
        <topology evidence="1">Multi-pass membrane protein</topology>
    </subcellularLocation>
</comment>
<dbReference type="AlphaFoldDB" id="A0A1M7E8Z8"/>
<dbReference type="PANTHER" id="PTHR30474:SF1">
    <property type="entry name" value="PEPTIDOGLYCAN GLYCOSYLTRANSFERASE MRDB"/>
    <property type="match status" value="1"/>
</dbReference>
<dbReference type="InParanoid" id="A0A1M7E8Z8"/>
<feature type="transmembrane region" description="Helical" evidence="6">
    <location>
        <begin position="156"/>
        <end position="175"/>
    </location>
</feature>
<feature type="transmembrane region" description="Helical" evidence="6">
    <location>
        <begin position="205"/>
        <end position="221"/>
    </location>
</feature>
<dbReference type="GO" id="GO:0008360">
    <property type="term" value="P:regulation of cell shape"/>
    <property type="evidence" value="ECO:0007669"/>
    <property type="project" value="UniProtKB-KW"/>
</dbReference>
<dbReference type="NCBIfam" id="TIGR02210">
    <property type="entry name" value="rodA_shape"/>
    <property type="match status" value="1"/>
</dbReference>
<feature type="transmembrane region" description="Helical" evidence="6">
    <location>
        <begin position="290"/>
        <end position="311"/>
    </location>
</feature>
<dbReference type="Pfam" id="PF01098">
    <property type="entry name" value="FTSW_RODA_SPOVE"/>
    <property type="match status" value="1"/>
</dbReference>
<dbReference type="GO" id="GO:0051301">
    <property type="term" value="P:cell division"/>
    <property type="evidence" value="ECO:0007669"/>
    <property type="project" value="InterPro"/>
</dbReference>
<dbReference type="OrthoDB" id="9768187at2"/>
<dbReference type="EMBL" id="LT670847">
    <property type="protein sequence ID" value="SHL88232.1"/>
    <property type="molecule type" value="Genomic_DNA"/>
</dbReference>
<feature type="transmembrane region" description="Helical" evidence="6">
    <location>
        <begin position="323"/>
        <end position="350"/>
    </location>
</feature>
<organism evidence="7 8">
    <name type="scientific">Vreelandella subglaciescola</name>
    <dbReference type="NCBI Taxonomy" id="29571"/>
    <lineage>
        <taxon>Bacteria</taxon>
        <taxon>Pseudomonadati</taxon>
        <taxon>Pseudomonadota</taxon>
        <taxon>Gammaproteobacteria</taxon>
        <taxon>Oceanospirillales</taxon>
        <taxon>Halomonadaceae</taxon>
        <taxon>Vreelandella</taxon>
    </lineage>
</organism>
<feature type="transmembrane region" description="Helical" evidence="6">
    <location>
        <begin position="37"/>
        <end position="56"/>
    </location>
</feature>
<dbReference type="InterPro" id="IPR011923">
    <property type="entry name" value="RodA/MrdB"/>
</dbReference>
<dbReference type="GO" id="GO:0008955">
    <property type="term" value="F:peptidoglycan glycosyltransferase activity"/>
    <property type="evidence" value="ECO:0007669"/>
    <property type="project" value="UniProtKB-UniRule"/>
</dbReference>
<sequence>MPWTTFSRLLNRHPVRPPDSGISRRKSLWENIHLDPWLLGLLLLLMSSGLLVLYSASGQHAEMVRGQALRFGVALAVMAVLAQFPPGTFLRWAPLAYGVGVAMLLAVELVGDIGMGAQRWLEIPGVIRFQPSEMMKLATPLMVAAYLSRTGMPPRLRHLLVSALIIGAPVVLIAMQPDLGTSILVATAALIVVLLAGLSWRLIGFFLLVLGAALPLLWMNLQNYQRQRVLTFLNPESDPLGAGWNIIQSTTAIGSGGVWGKGWFEGTQSQLEFLPERHTDFIIAVLGEEFGLVGMTALLALYVIIVCRGLWLAAGAQDTFGRLVAGSIILTFFIYVFVNVGMVSGILPVVGVPLPLISFGGTSSVTLLAGFGILMSVHAHRRLLPR</sequence>
<evidence type="ECO:0000313" key="7">
    <source>
        <dbReference type="EMBL" id="SHL88232.1"/>
    </source>
</evidence>
<keyword evidence="6" id="KW-0573">Peptidoglycan synthesis</keyword>
<keyword evidence="6" id="KW-0997">Cell inner membrane</keyword>
<dbReference type="GO" id="GO:0009252">
    <property type="term" value="P:peptidoglycan biosynthetic process"/>
    <property type="evidence" value="ECO:0007669"/>
    <property type="project" value="UniProtKB-UniRule"/>
</dbReference>
<comment type="pathway">
    <text evidence="6">Cell wall biogenesis; peptidoglycan biosynthesis.</text>
</comment>
<dbReference type="InterPro" id="IPR001182">
    <property type="entry name" value="FtsW/RodA"/>
</dbReference>
<dbReference type="HAMAP" id="MF_02079">
    <property type="entry name" value="PGT_RodA"/>
    <property type="match status" value="1"/>
</dbReference>
<name>A0A1M7E8Z8_9GAMM</name>
<feature type="transmembrane region" description="Helical" evidence="6">
    <location>
        <begin position="181"/>
        <end position="198"/>
    </location>
</feature>
<dbReference type="PANTHER" id="PTHR30474">
    <property type="entry name" value="CELL CYCLE PROTEIN"/>
    <property type="match status" value="1"/>
</dbReference>
<keyword evidence="5 6" id="KW-0472">Membrane</keyword>
<comment type="similarity">
    <text evidence="6">Belongs to the SEDS family. MrdB/RodA subfamily.</text>
</comment>
<keyword evidence="8" id="KW-1185">Reference proteome</keyword>
<keyword evidence="6" id="KW-0328">Glycosyltransferase</keyword>
<evidence type="ECO:0000313" key="8">
    <source>
        <dbReference type="Proteomes" id="UP000190911"/>
    </source>
</evidence>
<dbReference type="STRING" id="29571.SAMN05878437_0056"/>
<dbReference type="EC" id="2.4.99.28" evidence="6"/>
<feature type="transmembrane region" description="Helical" evidence="6">
    <location>
        <begin position="92"/>
        <end position="111"/>
    </location>
</feature>
<dbReference type="FunCoup" id="A0A1M7E8Z8">
    <property type="interactions" value="302"/>
</dbReference>
<comment type="function">
    <text evidence="6">Peptidoglycan polymerase that is essential for cell wall elongation.</text>
</comment>